<reference evidence="1" key="1">
    <citation type="submission" date="2014-09" db="EMBL/GenBank/DDBJ databases">
        <authorList>
            <person name="Magalhaes I.L.F."/>
            <person name="Oliveira U."/>
            <person name="Santos F.R."/>
            <person name="Vidigal T.H.D.A."/>
            <person name="Brescovit A.D."/>
            <person name="Santos A.J."/>
        </authorList>
    </citation>
    <scope>NUCLEOTIDE SEQUENCE</scope>
    <source>
        <tissue evidence="1">Shoot tissue taken approximately 20 cm above the soil surface</tissue>
    </source>
</reference>
<evidence type="ECO:0000313" key="1">
    <source>
        <dbReference type="EMBL" id="JAD94908.1"/>
    </source>
</evidence>
<dbReference type="EMBL" id="GBRH01202987">
    <property type="protein sequence ID" value="JAD94908.1"/>
    <property type="molecule type" value="Transcribed_RNA"/>
</dbReference>
<reference evidence="1" key="2">
    <citation type="journal article" date="2015" name="Data Brief">
        <title>Shoot transcriptome of the giant reed, Arundo donax.</title>
        <authorList>
            <person name="Barrero R.A."/>
            <person name="Guerrero F.D."/>
            <person name="Moolhuijzen P."/>
            <person name="Goolsby J.A."/>
            <person name="Tidwell J."/>
            <person name="Bellgard S.E."/>
            <person name="Bellgard M.I."/>
        </authorList>
    </citation>
    <scope>NUCLEOTIDE SEQUENCE</scope>
    <source>
        <tissue evidence="1">Shoot tissue taken approximately 20 cm above the soil surface</tissue>
    </source>
</reference>
<organism evidence="1">
    <name type="scientific">Arundo donax</name>
    <name type="common">Giant reed</name>
    <name type="synonym">Donax arundinaceus</name>
    <dbReference type="NCBI Taxonomy" id="35708"/>
    <lineage>
        <taxon>Eukaryota</taxon>
        <taxon>Viridiplantae</taxon>
        <taxon>Streptophyta</taxon>
        <taxon>Embryophyta</taxon>
        <taxon>Tracheophyta</taxon>
        <taxon>Spermatophyta</taxon>
        <taxon>Magnoliopsida</taxon>
        <taxon>Liliopsida</taxon>
        <taxon>Poales</taxon>
        <taxon>Poaceae</taxon>
        <taxon>PACMAD clade</taxon>
        <taxon>Arundinoideae</taxon>
        <taxon>Arundineae</taxon>
        <taxon>Arundo</taxon>
    </lineage>
</organism>
<name>A0A0A9E792_ARUDO</name>
<accession>A0A0A9E792</accession>
<proteinExistence type="predicted"/>
<dbReference type="AlphaFoldDB" id="A0A0A9E792"/>
<protein>
    <submittedName>
        <fullName evidence="1">Binding</fullName>
    </submittedName>
</protein>
<sequence>MMIWLKILLTNLNGVIAHRVVC</sequence>